<dbReference type="eggNOG" id="COG4887">
    <property type="taxonomic scope" value="Bacteria"/>
</dbReference>
<dbReference type="BioCyc" id="RPAL652103:RPDX1_RS12020-MONOMER"/>
<gene>
    <name evidence="1" type="ordered locus">Rpdx1_2451</name>
</gene>
<accession>E6VEL0</accession>
<dbReference type="HOGENOM" id="CLU_091350_0_0_5"/>
<evidence type="ECO:0000313" key="2">
    <source>
        <dbReference type="Proteomes" id="UP000001402"/>
    </source>
</evidence>
<sequence>MAKPKPDAITCSECGQFNCYRLDKRYPAICATTDLAPEERQELVSLYTGDTIDATLARAAAEIEGQHYCKLNRVEETVAFARRIGATRIGIATCVGLIEETKLLVEILRLAGFETRTALCKVGSIDKTEIGVPEELKIKGGHEACCNPVLQARMLNREETHLNVIMGLCVGHDSLFIRHAEAPVTTLVVKDRVLGHNPVAAFHTIKTYSSRMRDARRMQEL</sequence>
<dbReference type="Pfam" id="PF08901">
    <property type="entry name" value="DUF1847"/>
    <property type="match status" value="1"/>
</dbReference>
<proteinExistence type="predicted"/>
<evidence type="ECO:0008006" key="3">
    <source>
        <dbReference type="Google" id="ProtNLM"/>
    </source>
</evidence>
<dbReference type="KEGG" id="rpx:Rpdx1_2451"/>
<dbReference type="Proteomes" id="UP000001402">
    <property type="component" value="Chromosome"/>
</dbReference>
<dbReference type="InterPro" id="IPR014997">
    <property type="entry name" value="DUF1847"/>
</dbReference>
<organism evidence="1 2">
    <name type="scientific">Rhodopseudomonas palustris (strain DX-1)</name>
    <dbReference type="NCBI Taxonomy" id="652103"/>
    <lineage>
        <taxon>Bacteria</taxon>
        <taxon>Pseudomonadati</taxon>
        <taxon>Pseudomonadota</taxon>
        <taxon>Alphaproteobacteria</taxon>
        <taxon>Hyphomicrobiales</taxon>
        <taxon>Nitrobacteraceae</taxon>
        <taxon>Rhodopseudomonas</taxon>
    </lineage>
</organism>
<dbReference type="OrthoDB" id="9795204at2"/>
<dbReference type="AlphaFoldDB" id="E6VEL0"/>
<name>E6VEL0_RHOPX</name>
<dbReference type="EMBL" id="CP002418">
    <property type="protein sequence ID" value="ADU44042.1"/>
    <property type="molecule type" value="Genomic_DNA"/>
</dbReference>
<reference evidence="1" key="1">
    <citation type="submission" date="2010-12" db="EMBL/GenBank/DDBJ databases">
        <title>Complete sequence of Rhodopseudomonas palustris DX-1.</title>
        <authorList>
            <consortium name="US DOE Joint Genome Institute"/>
            <person name="Lucas S."/>
            <person name="Copeland A."/>
            <person name="Lapidus A."/>
            <person name="Cheng J.-F."/>
            <person name="Goodwin L."/>
            <person name="Pitluck S."/>
            <person name="Misra M."/>
            <person name="Chertkov O."/>
            <person name="Detter J.C."/>
            <person name="Han C."/>
            <person name="Tapia R."/>
            <person name="Land M."/>
            <person name="Hauser L."/>
            <person name="Kyrpides N."/>
            <person name="Ivanova N."/>
            <person name="Ovchinnikova G."/>
            <person name="Logan B."/>
            <person name="Oda Y."/>
            <person name="Harwood C."/>
            <person name="Woyke T."/>
        </authorList>
    </citation>
    <scope>NUCLEOTIDE SEQUENCE [LARGE SCALE GENOMIC DNA]</scope>
    <source>
        <strain evidence="1">DX-1</strain>
    </source>
</reference>
<protein>
    <recommendedName>
        <fullName evidence="3">DUF1847 domain-containing protein</fullName>
    </recommendedName>
</protein>
<evidence type="ECO:0000313" key="1">
    <source>
        <dbReference type="EMBL" id="ADU44042.1"/>
    </source>
</evidence>